<dbReference type="EMBL" id="JAOPGA020001647">
    <property type="protein sequence ID" value="KAL0490159.1"/>
    <property type="molecule type" value="Genomic_DNA"/>
</dbReference>
<evidence type="ECO:0008006" key="10">
    <source>
        <dbReference type="Google" id="ProtNLM"/>
    </source>
</evidence>
<evidence type="ECO:0000313" key="9">
    <source>
        <dbReference type="Proteomes" id="UP001431209"/>
    </source>
</evidence>
<evidence type="ECO:0000256" key="4">
    <source>
        <dbReference type="ARBA" id="ARBA00022989"/>
    </source>
</evidence>
<dbReference type="SUPFAM" id="SSF144083">
    <property type="entry name" value="Magnesium transport protein CorA, transmembrane region"/>
    <property type="match status" value="1"/>
</dbReference>
<reference evidence="8 9" key="1">
    <citation type="submission" date="2024-03" db="EMBL/GenBank/DDBJ databases">
        <title>The Acrasis kona genome and developmental transcriptomes reveal deep origins of eukaryotic multicellular pathways.</title>
        <authorList>
            <person name="Sheikh S."/>
            <person name="Fu C.-J."/>
            <person name="Brown M.W."/>
            <person name="Baldauf S.L."/>
        </authorList>
    </citation>
    <scope>NUCLEOTIDE SEQUENCE [LARGE SCALE GENOMIC DNA]</scope>
    <source>
        <strain evidence="8 9">ATCC MYA-3509</strain>
    </source>
</reference>
<dbReference type="GO" id="GO:0016020">
    <property type="term" value="C:membrane"/>
    <property type="evidence" value="ECO:0007669"/>
    <property type="project" value="UniProtKB-SubCell"/>
</dbReference>
<name>A0AAW2ZLJ8_9EUKA</name>
<evidence type="ECO:0000256" key="3">
    <source>
        <dbReference type="ARBA" id="ARBA00022692"/>
    </source>
</evidence>
<comment type="subcellular location">
    <subcellularLocation>
        <location evidence="1">Membrane</location>
        <topology evidence="1">Multi-pass membrane protein</topology>
    </subcellularLocation>
</comment>
<accession>A0AAW2ZLJ8</accession>
<keyword evidence="3 7" id="KW-0812">Transmembrane</keyword>
<sequence>MDTDLLVIDVLESVIEPSPHDNNSPETKHQRQSSAINTRVFGDDIPYHEPTEILYKGNVMPESGTNLMDMLLTISKSGTRFMVIGLNYECRAFDSFKRLWRHLSRALRSRANVEDTDEAEIEPMWIDIQNPSNDDLTAMQHKFNLHPLTIEELMEDSFCIEKSEQFGDYCRILLKGLGVDHNTIRLNIIVFEDHIITVRDGPLEGLENVLYRLTSFEQNINNNIKRSILPNSNWPLHALIDAVIDTHMTHVDAAILESETIDELVVDLKPKERFDLISRIGYAKKNIGGLMRSMMVKRDVVLKMKSYRSHGIITVNSSTHLRDASERLSSAVERLEAALEGVQSAHAYTMAKIELDRKISREKIKVASRRAALGIATLSPFALVAGVWGMNSGGMPGFWQFGDAYLNHTWFMGICGLMLFIVFVLNVFARGRVIEISNTNRINVFSNLE</sequence>
<dbReference type="Gene3D" id="1.20.58.340">
    <property type="entry name" value="Magnesium transport protein CorA, transmembrane region"/>
    <property type="match status" value="1"/>
</dbReference>
<comment type="caution">
    <text evidence="8">The sequence shown here is derived from an EMBL/GenBank/DDBJ whole genome shotgun (WGS) entry which is preliminary data.</text>
</comment>
<dbReference type="Proteomes" id="UP001431209">
    <property type="component" value="Unassembled WGS sequence"/>
</dbReference>
<dbReference type="PANTHER" id="PTHR21535">
    <property type="entry name" value="MAGNESIUM AND COBALT TRANSPORT PROTEIN/MITOCHONDRIAL IMPORT INNER MEMBRANE TRANSLOCASE SUBUNIT TIM8"/>
    <property type="match status" value="1"/>
</dbReference>
<keyword evidence="5 7" id="KW-0472">Membrane</keyword>
<keyword evidence="4 7" id="KW-1133">Transmembrane helix</keyword>
<evidence type="ECO:0000313" key="8">
    <source>
        <dbReference type="EMBL" id="KAL0490159.1"/>
    </source>
</evidence>
<organism evidence="8 9">
    <name type="scientific">Acrasis kona</name>
    <dbReference type="NCBI Taxonomy" id="1008807"/>
    <lineage>
        <taxon>Eukaryota</taxon>
        <taxon>Discoba</taxon>
        <taxon>Heterolobosea</taxon>
        <taxon>Tetramitia</taxon>
        <taxon>Eutetramitia</taxon>
        <taxon>Acrasidae</taxon>
        <taxon>Acrasis</taxon>
    </lineage>
</organism>
<evidence type="ECO:0000256" key="7">
    <source>
        <dbReference type="SAM" id="Phobius"/>
    </source>
</evidence>
<dbReference type="GO" id="GO:0015095">
    <property type="term" value="F:magnesium ion transmembrane transporter activity"/>
    <property type="evidence" value="ECO:0007669"/>
    <property type="project" value="TreeGrafter"/>
</dbReference>
<dbReference type="PANTHER" id="PTHR21535:SF51">
    <property type="entry name" value="MANGANESE RESISTANCE PROTEIN MNR2"/>
    <property type="match status" value="1"/>
</dbReference>
<comment type="similarity">
    <text evidence="2">Belongs to the CorA metal ion transporter (MIT) (TC 1.A.35) family.</text>
</comment>
<dbReference type="Gene3D" id="3.30.460.20">
    <property type="entry name" value="CorA soluble domain-like"/>
    <property type="match status" value="1"/>
</dbReference>
<dbReference type="InterPro" id="IPR045861">
    <property type="entry name" value="CorA_cytoplasmic_dom"/>
</dbReference>
<dbReference type="Pfam" id="PF01544">
    <property type="entry name" value="CorA"/>
    <property type="match status" value="1"/>
</dbReference>
<protein>
    <recommendedName>
        <fullName evidence="10">Magnesium transporter</fullName>
    </recommendedName>
</protein>
<dbReference type="InterPro" id="IPR002523">
    <property type="entry name" value="MgTranspt_CorA/ZnTranspt_ZntB"/>
</dbReference>
<keyword evidence="9" id="KW-1185">Reference proteome</keyword>
<dbReference type="SUPFAM" id="SSF143865">
    <property type="entry name" value="CorA soluble domain-like"/>
    <property type="match status" value="1"/>
</dbReference>
<gene>
    <name evidence="8" type="ORF">AKO1_006685</name>
</gene>
<evidence type="ECO:0000256" key="1">
    <source>
        <dbReference type="ARBA" id="ARBA00004141"/>
    </source>
</evidence>
<feature type="transmembrane region" description="Helical" evidence="7">
    <location>
        <begin position="371"/>
        <end position="390"/>
    </location>
</feature>
<evidence type="ECO:0000256" key="2">
    <source>
        <dbReference type="ARBA" id="ARBA00009765"/>
    </source>
</evidence>
<dbReference type="AlphaFoldDB" id="A0AAW2ZLJ8"/>
<dbReference type="GO" id="GO:0010961">
    <property type="term" value="P:intracellular magnesium ion homeostasis"/>
    <property type="evidence" value="ECO:0007669"/>
    <property type="project" value="TreeGrafter"/>
</dbReference>
<feature type="transmembrane region" description="Helical" evidence="7">
    <location>
        <begin position="410"/>
        <end position="429"/>
    </location>
</feature>
<evidence type="ECO:0000256" key="5">
    <source>
        <dbReference type="ARBA" id="ARBA00023136"/>
    </source>
</evidence>
<evidence type="ECO:0000256" key="6">
    <source>
        <dbReference type="SAM" id="MobiDB-lite"/>
    </source>
</evidence>
<proteinExistence type="inferred from homology"/>
<feature type="region of interest" description="Disordered" evidence="6">
    <location>
        <begin position="16"/>
        <end position="35"/>
    </location>
</feature>
<dbReference type="InterPro" id="IPR045863">
    <property type="entry name" value="CorA_TM1_TM2"/>
</dbReference>